<dbReference type="Proteomes" id="UP000461010">
    <property type="component" value="Unassembled WGS sequence"/>
</dbReference>
<accession>A0A6L4WR08</accession>
<evidence type="ECO:0000313" key="10">
    <source>
        <dbReference type="Proteomes" id="UP000461010"/>
    </source>
</evidence>
<evidence type="ECO:0000313" key="11">
    <source>
        <dbReference type="Proteomes" id="UP000472839"/>
    </source>
</evidence>
<evidence type="ECO:0000256" key="5">
    <source>
        <dbReference type="ARBA" id="ARBA00022801"/>
    </source>
</evidence>
<evidence type="ECO:0000256" key="3">
    <source>
        <dbReference type="ARBA" id="ARBA00011881"/>
    </source>
</evidence>
<dbReference type="InterPro" id="IPR023214">
    <property type="entry name" value="HAD_sf"/>
</dbReference>
<evidence type="ECO:0000313" key="8">
    <source>
        <dbReference type="EMBL" id="KAB7887590.1"/>
    </source>
</evidence>
<comment type="caution">
    <text evidence="8">The sequence shown here is derived from an EMBL/GenBank/DDBJ whole genome shotgun (WGS) entry which is preliminary data.</text>
</comment>
<sequence length="165" mass="18309">MIELIVLDVDGTLTNGQITYTNSGDELKSFDVADGLAVATWTKKLGKKAAIITGRNSLIVERRAKDLKIEHLHQGIHNKDEVLQKILDDEGLSWNQVAAIGDDLNDYKMLKKAGLSFTPLNGTQYLKDFVHVVCKNQGGSGAVREMIEHICKEDGLEEDFLNAWI</sequence>
<dbReference type="Pfam" id="PF08282">
    <property type="entry name" value="Hydrolase_3"/>
    <property type="match status" value="1"/>
</dbReference>
<dbReference type="InterPro" id="IPR036412">
    <property type="entry name" value="HAD-like_sf"/>
</dbReference>
<keyword evidence="5 8" id="KW-0378">Hydrolase</keyword>
<dbReference type="SFLD" id="SFLDG01136">
    <property type="entry name" value="C1.6:_Phosphoserine_Phosphatas"/>
    <property type="match status" value="1"/>
</dbReference>
<dbReference type="SFLD" id="SFLDS00003">
    <property type="entry name" value="Haloacid_Dehalogenase"/>
    <property type="match status" value="1"/>
</dbReference>
<feature type="binding site" evidence="7">
    <location>
        <position position="102"/>
    </location>
    <ligand>
        <name>Mg(2+)</name>
        <dbReference type="ChEBI" id="CHEBI:18420"/>
    </ligand>
</feature>
<keyword evidence="4 7" id="KW-0479">Metal-binding</keyword>
<dbReference type="InterPro" id="IPR050793">
    <property type="entry name" value="CMP-NeuNAc_synthase"/>
</dbReference>
<reference evidence="10 11" key="1">
    <citation type="submission" date="2019-10" db="EMBL/GenBank/DDBJ databases">
        <title>Poseidonibacter ostreae sp. nov., isolated from the gut of the Ostrea denselamellosa.</title>
        <authorList>
            <person name="Choi A."/>
        </authorList>
    </citation>
    <scope>NUCLEOTIDE SEQUENCE [LARGE SCALE GENOMIC DNA]</scope>
    <source>
        <strain evidence="8 11">SJOD-M-33</strain>
        <strain evidence="9 10">SJOD-M-5</strain>
    </source>
</reference>
<dbReference type="FunFam" id="3.40.50.1000:FF:000029">
    <property type="entry name" value="3-deoxy-D-manno-octulosonate 8-phosphate phosphatase KdsC"/>
    <property type="match status" value="1"/>
</dbReference>
<dbReference type="EMBL" id="WFKJ01000007">
    <property type="protein sequence ID" value="KAB7892203.1"/>
    <property type="molecule type" value="Genomic_DNA"/>
</dbReference>
<dbReference type="PIRSF" id="PIRSF006118">
    <property type="entry name" value="KDO8-P_Ptase"/>
    <property type="match status" value="1"/>
</dbReference>
<protein>
    <submittedName>
        <fullName evidence="8">HAD hydrolase family protein</fullName>
    </submittedName>
</protein>
<dbReference type="Proteomes" id="UP000472839">
    <property type="component" value="Unassembled WGS sequence"/>
</dbReference>
<dbReference type="GO" id="GO:0046872">
    <property type="term" value="F:metal ion binding"/>
    <property type="evidence" value="ECO:0007669"/>
    <property type="project" value="UniProtKB-KW"/>
</dbReference>
<evidence type="ECO:0000256" key="1">
    <source>
        <dbReference type="ARBA" id="ARBA00001946"/>
    </source>
</evidence>
<gene>
    <name evidence="9" type="ORF">GBG18_03680</name>
    <name evidence="8" type="ORF">GBG19_10520</name>
</gene>
<dbReference type="RefSeq" id="WP_152188507.1">
    <property type="nucleotide sequence ID" value="NZ_WFKI01000007.1"/>
</dbReference>
<name>A0A6L4WR08_9BACT</name>
<dbReference type="GO" id="GO:0016788">
    <property type="term" value="F:hydrolase activity, acting on ester bonds"/>
    <property type="evidence" value="ECO:0007669"/>
    <property type="project" value="InterPro"/>
</dbReference>
<dbReference type="Gene3D" id="3.40.50.1000">
    <property type="entry name" value="HAD superfamily/HAD-like"/>
    <property type="match status" value="1"/>
</dbReference>
<evidence type="ECO:0000256" key="6">
    <source>
        <dbReference type="ARBA" id="ARBA00022842"/>
    </source>
</evidence>
<dbReference type="CDD" id="cd01630">
    <property type="entry name" value="HAD_KDO-like"/>
    <property type="match status" value="1"/>
</dbReference>
<dbReference type="InterPro" id="IPR010023">
    <property type="entry name" value="KdsC_fam"/>
</dbReference>
<dbReference type="SUPFAM" id="SSF56784">
    <property type="entry name" value="HAD-like"/>
    <property type="match status" value="1"/>
</dbReference>
<evidence type="ECO:0000256" key="2">
    <source>
        <dbReference type="ARBA" id="ARBA00005893"/>
    </source>
</evidence>
<dbReference type="NCBIfam" id="TIGR01670">
    <property type="entry name" value="KdsC-phosphatas"/>
    <property type="match status" value="1"/>
</dbReference>
<comment type="cofactor">
    <cofactor evidence="1 7">
        <name>Mg(2+)</name>
        <dbReference type="ChEBI" id="CHEBI:18420"/>
    </cofactor>
</comment>
<proteinExistence type="inferred from homology"/>
<dbReference type="PANTHER" id="PTHR21485:SF3">
    <property type="entry name" value="N-ACYLNEURAMINATE CYTIDYLYLTRANSFERASE"/>
    <property type="match status" value="1"/>
</dbReference>
<evidence type="ECO:0000256" key="7">
    <source>
        <dbReference type="PIRSR" id="PIRSR006118-2"/>
    </source>
</evidence>
<comment type="subunit">
    <text evidence="3">Homotetramer.</text>
</comment>
<evidence type="ECO:0000256" key="4">
    <source>
        <dbReference type="ARBA" id="ARBA00022723"/>
    </source>
</evidence>
<feature type="binding site" evidence="7">
    <location>
        <position position="10"/>
    </location>
    <ligand>
        <name>substrate</name>
    </ligand>
</feature>
<feature type="binding site" evidence="7">
    <location>
        <position position="8"/>
    </location>
    <ligand>
        <name>Mg(2+)</name>
        <dbReference type="ChEBI" id="CHEBI:18420"/>
    </ligand>
</feature>
<dbReference type="GO" id="GO:0008781">
    <property type="term" value="F:N-acylneuraminate cytidylyltransferase activity"/>
    <property type="evidence" value="ECO:0007669"/>
    <property type="project" value="TreeGrafter"/>
</dbReference>
<dbReference type="SFLD" id="SFLDG01138">
    <property type="entry name" value="C1.6.2:_Deoxy-d-mannose-octulo"/>
    <property type="match status" value="1"/>
</dbReference>
<comment type="similarity">
    <text evidence="2">Belongs to the KdsC family.</text>
</comment>
<keyword evidence="10" id="KW-1185">Reference proteome</keyword>
<evidence type="ECO:0000313" key="9">
    <source>
        <dbReference type="EMBL" id="KAB7892203.1"/>
    </source>
</evidence>
<organism evidence="8 11">
    <name type="scientific">Poseidonibacter ostreae</name>
    <dbReference type="NCBI Taxonomy" id="2654171"/>
    <lineage>
        <taxon>Bacteria</taxon>
        <taxon>Pseudomonadati</taxon>
        <taxon>Campylobacterota</taxon>
        <taxon>Epsilonproteobacteria</taxon>
        <taxon>Campylobacterales</taxon>
        <taxon>Arcobacteraceae</taxon>
        <taxon>Poseidonibacter</taxon>
    </lineage>
</organism>
<keyword evidence="6 7" id="KW-0460">Magnesium</keyword>
<dbReference type="AlphaFoldDB" id="A0A6L4WR08"/>
<dbReference type="EMBL" id="WFKK01000031">
    <property type="protein sequence ID" value="KAB7887590.1"/>
    <property type="molecule type" value="Genomic_DNA"/>
</dbReference>
<dbReference type="PANTHER" id="PTHR21485">
    <property type="entry name" value="HAD SUPERFAMILY MEMBERS CMAS AND KDSC"/>
    <property type="match status" value="1"/>
</dbReference>